<dbReference type="GO" id="GO:0016853">
    <property type="term" value="F:isomerase activity"/>
    <property type="evidence" value="ECO:0007669"/>
    <property type="project" value="UniProtKB-KW"/>
</dbReference>
<keyword evidence="5" id="KW-1185">Reference proteome</keyword>
<evidence type="ECO:0000256" key="3">
    <source>
        <dbReference type="SAM" id="SignalP"/>
    </source>
</evidence>
<dbReference type="PROSITE" id="PS51318">
    <property type="entry name" value="TAT"/>
    <property type="match status" value="1"/>
</dbReference>
<dbReference type="EMBL" id="JACIDX010000002">
    <property type="protein sequence ID" value="MBB3953608.1"/>
    <property type="molecule type" value="Genomic_DNA"/>
</dbReference>
<protein>
    <submittedName>
        <fullName evidence="4">6-phosphogluconolactonase (Cycloisomerase 2 family)</fullName>
    </submittedName>
</protein>
<evidence type="ECO:0000256" key="2">
    <source>
        <dbReference type="ARBA" id="ARBA00022526"/>
    </source>
</evidence>
<dbReference type="InterPro" id="IPR015943">
    <property type="entry name" value="WD40/YVTN_repeat-like_dom_sf"/>
</dbReference>
<keyword evidence="4" id="KW-0413">Isomerase</keyword>
<dbReference type="SUPFAM" id="SSF51004">
    <property type="entry name" value="C-terminal (heme d1) domain of cytochrome cd1-nitrite reductase"/>
    <property type="match status" value="1"/>
</dbReference>
<organism evidence="4 5">
    <name type="scientific">Novosphingobium sediminicola</name>
    <dbReference type="NCBI Taxonomy" id="563162"/>
    <lineage>
        <taxon>Bacteria</taxon>
        <taxon>Pseudomonadati</taxon>
        <taxon>Pseudomonadota</taxon>
        <taxon>Alphaproteobacteria</taxon>
        <taxon>Sphingomonadales</taxon>
        <taxon>Sphingomonadaceae</taxon>
        <taxon>Novosphingobium</taxon>
    </lineage>
</organism>
<dbReference type="PANTHER" id="PTHR30344">
    <property type="entry name" value="6-PHOSPHOGLUCONOLACTONASE-RELATED"/>
    <property type="match status" value="1"/>
</dbReference>
<dbReference type="Pfam" id="PF10282">
    <property type="entry name" value="Lactonase"/>
    <property type="match status" value="1"/>
</dbReference>
<keyword evidence="2" id="KW-0119">Carbohydrate metabolism</keyword>
<accession>A0A7W6G4U9</accession>
<dbReference type="InterPro" id="IPR011048">
    <property type="entry name" value="Haem_d1_sf"/>
</dbReference>
<dbReference type="GO" id="GO:0017057">
    <property type="term" value="F:6-phosphogluconolactonase activity"/>
    <property type="evidence" value="ECO:0007669"/>
    <property type="project" value="TreeGrafter"/>
</dbReference>
<feature type="chain" id="PRO_5031038669" evidence="3">
    <location>
        <begin position="26"/>
        <end position="418"/>
    </location>
</feature>
<dbReference type="GO" id="GO:0005829">
    <property type="term" value="C:cytosol"/>
    <property type="evidence" value="ECO:0007669"/>
    <property type="project" value="TreeGrafter"/>
</dbReference>
<evidence type="ECO:0000256" key="1">
    <source>
        <dbReference type="ARBA" id="ARBA00005564"/>
    </source>
</evidence>
<dbReference type="PANTHER" id="PTHR30344:SF1">
    <property type="entry name" value="6-PHOSPHOGLUCONOLACTONASE"/>
    <property type="match status" value="1"/>
</dbReference>
<dbReference type="RefSeq" id="WP_183622392.1">
    <property type="nucleotide sequence ID" value="NZ_JACIDX010000002.1"/>
</dbReference>
<name>A0A7W6G4U9_9SPHN</name>
<gene>
    <name evidence="4" type="ORF">GGR38_000535</name>
</gene>
<dbReference type="Gene3D" id="2.130.10.10">
    <property type="entry name" value="YVTN repeat-like/Quinoprotein amine dehydrogenase"/>
    <property type="match status" value="1"/>
</dbReference>
<dbReference type="InterPro" id="IPR019405">
    <property type="entry name" value="Lactonase_7-beta_prop"/>
</dbReference>
<dbReference type="InterPro" id="IPR006311">
    <property type="entry name" value="TAT_signal"/>
</dbReference>
<comment type="similarity">
    <text evidence="1">Belongs to the cycloisomerase 2 family.</text>
</comment>
<reference evidence="4 5" key="1">
    <citation type="submission" date="2020-08" db="EMBL/GenBank/DDBJ databases">
        <title>Genomic Encyclopedia of Type Strains, Phase IV (KMG-IV): sequencing the most valuable type-strain genomes for metagenomic binning, comparative biology and taxonomic classification.</title>
        <authorList>
            <person name="Goeker M."/>
        </authorList>
    </citation>
    <scope>NUCLEOTIDE SEQUENCE [LARGE SCALE GENOMIC DNA]</scope>
    <source>
        <strain evidence="4 5">DSM 27057</strain>
    </source>
</reference>
<evidence type="ECO:0000313" key="5">
    <source>
        <dbReference type="Proteomes" id="UP000548867"/>
    </source>
</evidence>
<comment type="caution">
    <text evidence="4">The sequence shown here is derived from an EMBL/GenBank/DDBJ whole genome shotgun (WGS) entry which is preliminary data.</text>
</comment>
<sequence length="418" mass="44061">MTIQRRDFSKGLAAAAALASAPAIAAVPRRAHALYTATGSVMAWRSLNTVSGVSGEVGSITLPSPIQYAWPHPDGRFLYVATSDAPGGSVGGGSIHRLVALKIGHGGALSPHGEPAVLSQRPVHMSVDPSGHYALCAYNAPANLSVHTIRPDGRLGEMVAQGEKLDLGIYAHQIRMMPGGKSVLLVTRGNNASVTKPEDPGALKIFDFDHGHLHNAQSIAVGGRGGLGYGPRHVDFHPYLPIAYVAIERQNQLHTHRILGAHLAPEPELILSTTDQPPQNANGAATLVGAIHVHPHGHALYVSNRASATVEVDGRKVFAGGDNSIAVFALHPRTGLPKLVQRIDPRGFHVRSFAISPDGRMLAAASMVDMPLREGGVTPAGLSLFRIQPDGTLAFLRKIDTPVGKEAQLWTAILPVPA</sequence>
<dbReference type="InterPro" id="IPR050282">
    <property type="entry name" value="Cycloisomerase_2"/>
</dbReference>
<keyword evidence="3" id="KW-0732">Signal</keyword>
<dbReference type="GO" id="GO:0006006">
    <property type="term" value="P:glucose metabolic process"/>
    <property type="evidence" value="ECO:0007669"/>
    <property type="project" value="UniProtKB-KW"/>
</dbReference>
<evidence type="ECO:0000313" key="4">
    <source>
        <dbReference type="EMBL" id="MBB3953608.1"/>
    </source>
</evidence>
<keyword evidence="2" id="KW-0313">Glucose metabolism</keyword>
<proteinExistence type="inferred from homology"/>
<feature type="signal peptide" evidence="3">
    <location>
        <begin position="1"/>
        <end position="25"/>
    </location>
</feature>
<dbReference type="AlphaFoldDB" id="A0A7W6G4U9"/>
<dbReference type="Proteomes" id="UP000548867">
    <property type="component" value="Unassembled WGS sequence"/>
</dbReference>